<proteinExistence type="predicted"/>
<gene>
    <name evidence="1" type="ORF">MYP_4771</name>
</gene>
<name>A0A098LKM6_9BACT</name>
<comment type="caution">
    <text evidence="1">The sequence shown here is derived from an EMBL/GenBank/DDBJ whole genome shotgun (WGS) entry which is preliminary data.</text>
</comment>
<evidence type="ECO:0000313" key="2">
    <source>
        <dbReference type="Proteomes" id="UP000030185"/>
    </source>
</evidence>
<protein>
    <submittedName>
        <fullName evidence="1">Uncharacterized protein</fullName>
    </submittedName>
</protein>
<dbReference type="EMBL" id="BBLT01000014">
    <property type="protein sequence ID" value="GAL87541.1"/>
    <property type="molecule type" value="Genomic_DNA"/>
</dbReference>
<dbReference type="AlphaFoldDB" id="A0A098LKM6"/>
<dbReference type="eggNOG" id="ENOG5033WRA">
    <property type="taxonomic scope" value="Bacteria"/>
</dbReference>
<dbReference type="Proteomes" id="UP000030185">
    <property type="component" value="Unassembled WGS sequence"/>
</dbReference>
<accession>A0A098LKM6</accession>
<sequence>MKIEKLVFLLNAEEGNPGIYDLIWELGRFNLTIEDKYKIARLVLTEILQDDLVILEKYKDFKLEEKIATIDKGEIDELLNNPFYWYPCNEILSISLTDKGSEYLDKEIPKYADKINARLSGK</sequence>
<evidence type="ECO:0000313" key="1">
    <source>
        <dbReference type="EMBL" id="GAL87541.1"/>
    </source>
</evidence>
<reference evidence="1 2" key="1">
    <citation type="submission" date="2014-09" db="EMBL/GenBank/DDBJ databases">
        <title>Sporocytophaga myxococcoides PG-01 genome sequencing.</title>
        <authorList>
            <person name="Liu L."/>
            <person name="Gao P.J."/>
            <person name="Chen G.J."/>
            <person name="Wang L.S."/>
        </authorList>
    </citation>
    <scope>NUCLEOTIDE SEQUENCE [LARGE SCALE GENOMIC DNA]</scope>
    <source>
        <strain evidence="1 2">PG-01</strain>
    </source>
</reference>
<organism evidence="1 2">
    <name type="scientific">Sporocytophaga myxococcoides</name>
    <dbReference type="NCBI Taxonomy" id="153721"/>
    <lineage>
        <taxon>Bacteria</taxon>
        <taxon>Pseudomonadati</taxon>
        <taxon>Bacteroidota</taxon>
        <taxon>Cytophagia</taxon>
        <taxon>Cytophagales</taxon>
        <taxon>Cytophagaceae</taxon>
        <taxon>Sporocytophaga</taxon>
    </lineage>
</organism>
<keyword evidence="2" id="KW-1185">Reference proteome</keyword>